<reference evidence="5 6" key="1">
    <citation type="submission" date="2019-04" db="EMBL/GenBank/DDBJ databases">
        <title>An improved genome assembly and genetic linkage map for asparagus bean, Vigna unguiculata ssp. sesquipedialis.</title>
        <authorList>
            <person name="Xia Q."/>
            <person name="Zhang R."/>
            <person name="Dong Y."/>
        </authorList>
    </citation>
    <scope>NUCLEOTIDE SEQUENCE [LARGE SCALE GENOMIC DNA]</scope>
    <source>
        <tissue evidence="5">Leaf</tissue>
    </source>
</reference>
<feature type="compositionally biased region" description="Low complexity" evidence="2">
    <location>
        <begin position="49"/>
        <end position="64"/>
    </location>
</feature>
<dbReference type="InterPro" id="IPR007321">
    <property type="entry name" value="Transposase_28"/>
</dbReference>
<evidence type="ECO:0000313" key="6">
    <source>
        <dbReference type="Proteomes" id="UP000501690"/>
    </source>
</evidence>
<dbReference type="EMBL" id="CP039346">
    <property type="protein sequence ID" value="QCD83768.1"/>
    <property type="molecule type" value="Genomic_DNA"/>
</dbReference>
<evidence type="ECO:0000256" key="1">
    <source>
        <dbReference type="SAM" id="Coils"/>
    </source>
</evidence>
<feature type="compositionally biased region" description="Basic and acidic residues" evidence="2">
    <location>
        <begin position="65"/>
        <end position="77"/>
    </location>
</feature>
<feature type="coiled-coil region" evidence="1">
    <location>
        <begin position="402"/>
        <end position="489"/>
    </location>
</feature>
<keyword evidence="6" id="KW-1185">Reference proteome</keyword>
<feature type="transmembrane region" description="Helical" evidence="3">
    <location>
        <begin position="21"/>
        <end position="44"/>
    </location>
</feature>
<dbReference type="Proteomes" id="UP000501690">
    <property type="component" value="Linkage Group LG2"/>
</dbReference>
<dbReference type="Pfam" id="PF04195">
    <property type="entry name" value="Transposase_28"/>
    <property type="match status" value="1"/>
</dbReference>
<accession>A0A4D6L5I8</accession>
<evidence type="ECO:0000256" key="2">
    <source>
        <dbReference type="SAM" id="MobiDB-lite"/>
    </source>
</evidence>
<feature type="domain" description="Transposase (putative) gypsy type" evidence="4">
    <location>
        <begin position="190"/>
        <end position="246"/>
    </location>
</feature>
<sequence length="566" mass="63936">MVKATMVGEGVSGVRSSIRGICAAILSVVTLRFVVTLHMIVVLGGKSCSDASGSVSSSSMGSGSEHTREGMSSRSRSEVSGWLVGEGRIPMEVTTKTREDPPEEIAEISLPAMARYGWVAEDVRTQHSLFRWSQLLKSWLNCIPIFERDVLRDIVALERVSAIDYVCHGQEGASEKFFYMYMWHFSQLYVRFPFEDFTMGVLRSLNVAPTQLHPNNWSYLQAFWVLCQSLYLQPSPQSFLYFYDTRPKSPTTWLSLISRPGISRLEAFTQSFKHFKDGHMAQLGKKNLSMFPTLRKEKVAKAKSAGNTKVPNLQDPLVEVHVHGDRRKRQKYPLSKAEPEAGLIELSETTVRRDIDINLLESLVNSINNTEPNAIVKAKLKFSSKALILGRRVGSFYQRELKEGSRSRVEELKEELKGQADKHAEEKTAWKKEREEWMGEKKRLGSWRVRCLDSEKNLNAKIVDIETDFDELKEKHDGLESKLEDLKGQIIQEHINGFQKGLRQVAFFHKDIDVSDAMFDVNKDVVGGQLVNEADSSLEEKAEKVAEEAVVNTEEVAAEGGNLNNI</sequence>
<evidence type="ECO:0000259" key="4">
    <source>
        <dbReference type="Pfam" id="PF04195"/>
    </source>
</evidence>
<evidence type="ECO:0000256" key="3">
    <source>
        <dbReference type="SAM" id="Phobius"/>
    </source>
</evidence>
<organism evidence="5 6">
    <name type="scientific">Vigna unguiculata</name>
    <name type="common">Cowpea</name>
    <dbReference type="NCBI Taxonomy" id="3917"/>
    <lineage>
        <taxon>Eukaryota</taxon>
        <taxon>Viridiplantae</taxon>
        <taxon>Streptophyta</taxon>
        <taxon>Embryophyta</taxon>
        <taxon>Tracheophyta</taxon>
        <taxon>Spermatophyta</taxon>
        <taxon>Magnoliopsida</taxon>
        <taxon>eudicotyledons</taxon>
        <taxon>Gunneridae</taxon>
        <taxon>Pentapetalae</taxon>
        <taxon>rosids</taxon>
        <taxon>fabids</taxon>
        <taxon>Fabales</taxon>
        <taxon>Fabaceae</taxon>
        <taxon>Papilionoideae</taxon>
        <taxon>50 kb inversion clade</taxon>
        <taxon>NPAAA clade</taxon>
        <taxon>indigoferoid/millettioid clade</taxon>
        <taxon>Phaseoleae</taxon>
        <taxon>Vigna</taxon>
    </lineage>
</organism>
<gene>
    <name evidence="5" type="ORF">DEO72_LG2g4115</name>
</gene>
<keyword evidence="3" id="KW-0472">Membrane</keyword>
<name>A0A4D6L5I8_VIGUN</name>
<proteinExistence type="predicted"/>
<feature type="region of interest" description="Disordered" evidence="2">
    <location>
        <begin position="49"/>
        <end position="77"/>
    </location>
</feature>
<dbReference type="AlphaFoldDB" id="A0A4D6L5I8"/>
<keyword evidence="3" id="KW-0812">Transmembrane</keyword>
<keyword evidence="1" id="KW-0175">Coiled coil</keyword>
<protein>
    <recommendedName>
        <fullName evidence="4">Transposase (putative) gypsy type domain-containing protein</fullName>
    </recommendedName>
</protein>
<evidence type="ECO:0000313" key="5">
    <source>
        <dbReference type="EMBL" id="QCD83768.1"/>
    </source>
</evidence>
<keyword evidence="3" id="KW-1133">Transmembrane helix</keyword>